<protein>
    <submittedName>
        <fullName evidence="2">Uncharacterized protein</fullName>
    </submittedName>
</protein>
<evidence type="ECO:0000256" key="1">
    <source>
        <dbReference type="SAM" id="MobiDB-lite"/>
    </source>
</evidence>
<gene>
    <name evidence="2" type="ORF">WG66_3074</name>
</gene>
<evidence type="ECO:0000313" key="2">
    <source>
        <dbReference type="EMBL" id="KTB44352.1"/>
    </source>
</evidence>
<reference evidence="2 3" key="1">
    <citation type="submission" date="2015-12" db="EMBL/GenBank/DDBJ databases">
        <title>Draft genome sequence of Moniliophthora roreri, the causal agent of frosty pod rot of cacao.</title>
        <authorList>
            <person name="Aime M.C."/>
            <person name="Diaz-Valderrama J.R."/>
            <person name="Kijpornyongpan T."/>
            <person name="Phillips-Mora W."/>
        </authorList>
    </citation>
    <scope>NUCLEOTIDE SEQUENCE [LARGE SCALE GENOMIC DNA]</scope>
    <source>
        <strain evidence="2 3">MCA 2952</strain>
    </source>
</reference>
<dbReference type="AlphaFoldDB" id="A0A0W0G715"/>
<dbReference type="EMBL" id="LATX01000949">
    <property type="protein sequence ID" value="KTB44352.1"/>
    <property type="molecule type" value="Genomic_DNA"/>
</dbReference>
<sequence>MSAVLGRWDRTMWKAVSNLDIEPALRFPDPDPWGPPNSTIPHPILQQPEGTNLLFYHQYWAETVAKPLSYVLDTFLDSVRHADLQHSTGLRFVIPFSVVDRLWTHEEPTVRAKSLTLLSLFEQSWEPCPGYDEERHDKERWAFMRALADHVDRTDRVSALSTSKRGQAFIRYIHNEAITRQLLHHPFLVTVWSLAIERVLEVGSLPSDYFAPIPGLWEEDPSTLPDLDPVRYSIETEQDVQVDNDQVLDILTSNGVGDAFGVGPSEEAPIEHPQNFSTRNVHVNANASLGARGVDTMIPDHESGADGTGRPTGNQEDFIANVDGNRIRQDNTQGDTMKGLGSAKQINTGMLGDSTGEFSDIAGDSYSFYSLGRHTSNA</sequence>
<dbReference type="Proteomes" id="UP000054988">
    <property type="component" value="Unassembled WGS sequence"/>
</dbReference>
<proteinExistence type="predicted"/>
<accession>A0A0W0G715</accession>
<organism evidence="2 3">
    <name type="scientific">Moniliophthora roreri</name>
    <name type="common">Frosty pod rot fungus</name>
    <name type="synonym">Monilia roreri</name>
    <dbReference type="NCBI Taxonomy" id="221103"/>
    <lineage>
        <taxon>Eukaryota</taxon>
        <taxon>Fungi</taxon>
        <taxon>Dikarya</taxon>
        <taxon>Basidiomycota</taxon>
        <taxon>Agaricomycotina</taxon>
        <taxon>Agaricomycetes</taxon>
        <taxon>Agaricomycetidae</taxon>
        <taxon>Agaricales</taxon>
        <taxon>Marasmiineae</taxon>
        <taxon>Marasmiaceae</taxon>
        <taxon>Moniliophthora</taxon>
    </lineage>
</organism>
<name>A0A0W0G715_MONRR</name>
<feature type="region of interest" description="Disordered" evidence="1">
    <location>
        <begin position="323"/>
        <end position="342"/>
    </location>
</feature>
<comment type="caution">
    <text evidence="2">The sequence shown here is derived from an EMBL/GenBank/DDBJ whole genome shotgun (WGS) entry which is preliminary data.</text>
</comment>
<evidence type="ECO:0000313" key="3">
    <source>
        <dbReference type="Proteomes" id="UP000054988"/>
    </source>
</evidence>